<comment type="pathway">
    <text evidence="3">Amino-acid biosynthesis; L-valine biosynthesis; L-valine from pyruvate: step 4/4.</text>
</comment>
<keyword evidence="7 12" id="KW-0663">Pyridoxal phosphate</keyword>
<dbReference type="PANTHER" id="PTHR42743">
    <property type="entry name" value="AMINO-ACID AMINOTRANSFERASE"/>
    <property type="match status" value="1"/>
</dbReference>
<comment type="pathway">
    <text evidence="2">Amino-acid biosynthesis; L-isoleucine biosynthesis; L-isoleucine from 2-oxobutanoate: step 4/4.</text>
</comment>
<evidence type="ECO:0000256" key="7">
    <source>
        <dbReference type="ARBA" id="ARBA00022898"/>
    </source>
</evidence>
<dbReference type="InterPro" id="IPR036038">
    <property type="entry name" value="Aminotransferase-like"/>
</dbReference>
<dbReference type="GO" id="GO:0008483">
    <property type="term" value="F:transaminase activity"/>
    <property type="evidence" value="ECO:0007669"/>
    <property type="project" value="UniProtKB-KW"/>
</dbReference>
<accession>A0ABS3C3C7</accession>
<dbReference type="InterPro" id="IPR001544">
    <property type="entry name" value="Aminotrans_IV"/>
</dbReference>
<evidence type="ECO:0000256" key="2">
    <source>
        <dbReference type="ARBA" id="ARBA00004824"/>
    </source>
</evidence>
<keyword evidence="13" id="KW-0808">Transferase</keyword>
<evidence type="ECO:0000256" key="11">
    <source>
        <dbReference type="RuleBase" id="RU004106"/>
    </source>
</evidence>
<evidence type="ECO:0000256" key="5">
    <source>
        <dbReference type="ARBA" id="ARBA00009320"/>
    </source>
</evidence>
<dbReference type="EMBL" id="JAFKCT010000002">
    <property type="protein sequence ID" value="MBN7810646.1"/>
    <property type="molecule type" value="Genomic_DNA"/>
</dbReference>
<evidence type="ECO:0000313" key="14">
    <source>
        <dbReference type="Proteomes" id="UP000664317"/>
    </source>
</evidence>
<dbReference type="Pfam" id="PF01063">
    <property type="entry name" value="Aminotran_4"/>
    <property type="match status" value="1"/>
</dbReference>
<keyword evidence="13" id="KW-0032">Aminotransferase</keyword>
<comment type="catalytic activity">
    <reaction evidence="10">
        <text>L-leucine + 2-oxoglutarate = 4-methyl-2-oxopentanoate + L-glutamate</text>
        <dbReference type="Rhea" id="RHEA:18321"/>
        <dbReference type="ChEBI" id="CHEBI:16810"/>
        <dbReference type="ChEBI" id="CHEBI:17865"/>
        <dbReference type="ChEBI" id="CHEBI:29985"/>
        <dbReference type="ChEBI" id="CHEBI:57427"/>
        <dbReference type="EC" id="2.6.1.42"/>
    </reaction>
</comment>
<dbReference type="Gene3D" id="3.30.470.10">
    <property type="match status" value="1"/>
</dbReference>
<dbReference type="InterPro" id="IPR018300">
    <property type="entry name" value="Aminotrans_IV_CS"/>
</dbReference>
<dbReference type="PROSITE" id="PS00770">
    <property type="entry name" value="AA_TRANSFER_CLASS_4"/>
    <property type="match status" value="1"/>
</dbReference>
<reference evidence="13 14" key="1">
    <citation type="submission" date="2021-03" db="EMBL/GenBank/DDBJ databases">
        <title>novel species isolated from a fishpond in China.</title>
        <authorList>
            <person name="Lu H."/>
            <person name="Cai Z."/>
        </authorList>
    </citation>
    <scope>NUCLEOTIDE SEQUENCE [LARGE SCALE GENOMIC DNA]</scope>
    <source>
        <strain evidence="13 14">H41</strain>
    </source>
</reference>
<sequence>MSETDTVYVLQAPTEAWVAASEVQIPNRAMNFGDGLFETMVFDGASIRFFDFHLERLRQGMELLQIEGFDSRFYDLETWIRERFSGRQLRVRWNVYRAGAGKYTPEVEGACQTLHLQPFAPAPAVKGKTSFAEEVSLFPFPWSACKTLSALPYVMAAQERRKRGLDELILADYRGKISEASSSNIFWRRGKKVYTPALGCGCIAGVGRRAILEKIPRLVTEGAFGANELLGAEQVWTSNVTGVSYLEKIDSVEFSTEPWEPLLEIFE</sequence>
<dbReference type="RefSeq" id="WP_206577425.1">
    <property type="nucleotide sequence ID" value="NZ_JAFKCT010000002.1"/>
</dbReference>
<gene>
    <name evidence="13" type="ORF">J0A68_06755</name>
</gene>
<dbReference type="SUPFAM" id="SSF56752">
    <property type="entry name" value="D-aminoacid aminotransferase-like PLP-dependent enzymes"/>
    <property type="match status" value="1"/>
</dbReference>
<dbReference type="Proteomes" id="UP000664317">
    <property type="component" value="Unassembled WGS sequence"/>
</dbReference>
<comment type="pathway">
    <text evidence="4">Amino-acid biosynthesis; L-leucine biosynthesis; L-leucine from 3-methyl-2-oxobutanoate: step 4/4.</text>
</comment>
<evidence type="ECO:0000256" key="3">
    <source>
        <dbReference type="ARBA" id="ARBA00004931"/>
    </source>
</evidence>
<proteinExistence type="inferred from homology"/>
<dbReference type="PANTHER" id="PTHR42743:SF11">
    <property type="entry name" value="AMINODEOXYCHORISMATE LYASE"/>
    <property type="match status" value="1"/>
</dbReference>
<comment type="similarity">
    <text evidence="5 11">Belongs to the class-IV pyridoxal-phosphate-dependent aminotransferase family.</text>
</comment>
<dbReference type="Gene3D" id="3.20.10.10">
    <property type="entry name" value="D-amino Acid Aminotransferase, subunit A, domain 2"/>
    <property type="match status" value="1"/>
</dbReference>
<evidence type="ECO:0000256" key="8">
    <source>
        <dbReference type="ARBA" id="ARBA00048212"/>
    </source>
</evidence>
<comment type="cofactor">
    <cofactor evidence="1 12">
        <name>pyridoxal 5'-phosphate</name>
        <dbReference type="ChEBI" id="CHEBI:597326"/>
    </cofactor>
</comment>
<evidence type="ECO:0000256" key="9">
    <source>
        <dbReference type="ARBA" id="ARBA00048798"/>
    </source>
</evidence>
<organism evidence="13 14">
    <name type="scientific">Algoriphagus oliviformis</name>
    <dbReference type="NCBI Taxonomy" id="2811231"/>
    <lineage>
        <taxon>Bacteria</taxon>
        <taxon>Pseudomonadati</taxon>
        <taxon>Bacteroidota</taxon>
        <taxon>Cytophagia</taxon>
        <taxon>Cytophagales</taxon>
        <taxon>Cyclobacteriaceae</taxon>
        <taxon>Algoriphagus</taxon>
    </lineage>
</organism>
<comment type="catalytic activity">
    <reaction evidence="9">
        <text>L-isoleucine + 2-oxoglutarate = (S)-3-methyl-2-oxopentanoate + L-glutamate</text>
        <dbReference type="Rhea" id="RHEA:24801"/>
        <dbReference type="ChEBI" id="CHEBI:16810"/>
        <dbReference type="ChEBI" id="CHEBI:29985"/>
        <dbReference type="ChEBI" id="CHEBI:35146"/>
        <dbReference type="ChEBI" id="CHEBI:58045"/>
        <dbReference type="EC" id="2.6.1.42"/>
    </reaction>
</comment>
<comment type="caution">
    <text evidence="13">The sequence shown here is derived from an EMBL/GenBank/DDBJ whole genome shotgun (WGS) entry which is preliminary data.</text>
</comment>
<dbReference type="EC" id="2.6.1.42" evidence="6"/>
<evidence type="ECO:0000256" key="12">
    <source>
        <dbReference type="RuleBase" id="RU004516"/>
    </source>
</evidence>
<evidence type="ECO:0000256" key="4">
    <source>
        <dbReference type="ARBA" id="ARBA00005072"/>
    </source>
</evidence>
<evidence type="ECO:0000313" key="13">
    <source>
        <dbReference type="EMBL" id="MBN7810646.1"/>
    </source>
</evidence>
<dbReference type="InterPro" id="IPR043131">
    <property type="entry name" value="BCAT-like_N"/>
</dbReference>
<comment type="catalytic activity">
    <reaction evidence="8">
        <text>L-valine + 2-oxoglutarate = 3-methyl-2-oxobutanoate + L-glutamate</text>
        <dbReference type="Rhea" id="RHEA:24813"/>
        <dbReference type="ChEBI" id="CHEBI:11851"/>
        <dbReference type="ChEBI" id="CHEBI:16810"/>
        <dbReference type="ChEBI" id="CHEBI:29985"/>
        <dbReference type="ChEBI" id="CHEBI:57762"/>
        <dbReference type="EC" id="2.6.1.42"/>
    </reaction>
</comment>
<protein>
    <recommendedName>
        <fullName evidence="6">branched-chain-amino-acid transaminase</fullName>
        <ecNumber evidence="6">2.6.1.42</ecNumber>
    </recommendedName>
</protein>
<evidence type="ECO:0000256" key="1">
    <source>
        <dbReference type="ARBA" id="ARBA00001933"/>
    </source>
</evidence>
<evidence type="ECO:0000256" key="6">
    <source>
        <dbReference type="ARBA" id="ARBA00013053"/>
    </source>
</evidence>
<dbReference type="InterPro" id="IPR050571">
    <property type="entry name" value="Class-IV_PLP-Dep_Aminotrnsfr"/>
</dbReference>
<evidence type="ECO:0000256" key="10">
    <source>
        <dbReference type="ARBA" id="ARBA00049229"/>
    </source>
</evidence>
<name>A0ABS3C3C7_9BACT</name>
<dbReference type="InterPro" id="IPR043132">
    <property type="entry name" value="BCAT-like_C"/>
</dbReference>
<keyword evidence="14" id="KW-1185">Reference proteome</keyword>